<dbReference type="EMBL" id="CAJNDS010000119">
    <property type="protein sequence ID" value="CAE6965192.1"/>
    <property type="molecule type" value="Genomic_DNA"/>
</dbReference>
<sequence>MLKKWLCGQRSRSSRLLLALAGCQLCWMPGLDGLSLSAPCKSRISTSFAAGVAWRTRGGGKKIAVAMAYYGTYDLNNLRANEANPNHPDFWKKQGLDDRPDNWEEFVDQARSKGILEHKVNTAAARSPEQKKAAGRDTRKVEHATKQSLGGTAKLHRNGSRAKKTDLSDSDQDYKVETDFTVTAEDRQRFILELEKPFPGKVKITSKGIVRAEGESGQLCIIFQKADFYDKDGQEIVCSGTADFKGNPAGQKAVRAVKLALQERELQMRGYEVECAVRKAQELNPEADWYDLTKATLCRMGLPCSSIALATGSPATKQPFWKLLGTRISRVVSDWRGRY</sequence>
<name>A0A812HX16_9DINO</name>
<feature type="chain" id="PRO_5032909715" evidence="2">
    <location>
        <begin position="34"/>
        <end position="339"/>
    </location>
</feature>
<proteinExistence type="predicted"/>
<organism evidence="3 4">
    <name type="scientific">Symbiodinium natans</name>
    <dbReference type="NCBI Taxonomy" id="878477"/>
    <lineage>
        <taxon>Eukaryota</taxon>
        <taxon>Sar</taxon>
        <taxon>Alveolata</taxon>
        <taxon>Dinophyceae</taxon>
        <taxon>Suessiales</taxon>
        <taxon>Symbiodiniaceae</taxon>
        <taxon>Symbiodinium</taxon>
    </lineage>
</organism>
<gene>
    <name evidence="3" type="ORF">SNAT2548_LOCUS2143</name>
</gene>
<evidence type="ECO:0000256" key="2">
    <source>
        <dbReference type="SAM" id="SignalP"/>
    </source>
</evidence>
<dbReference type="AlphaFoldDB" id="A0A812HX16"/>
<dbReference type="OrthoDB" id="448306at2759"/>
<keyword evidence="4" id="KW-1185">Reference proteome</keyword>
<reference evidence="3" key="1">
    <citation type="submission" date="2021-02" db="EMBL/GenBank/DDBJ databases">
        <authorList>
            <person name="Dougan E. K."/>
            <person name="Rhodes N."/>
            <person name="Thang M."/>
            <person name="Chan C."/>
        </authorList>
    </citation>
    <scope>NUCLEOTIDE SEQUENCE</scope>
</reference>
<comment type="caution">
    <text evidence="3">The sequence shown here is derived from an EMBL/GenBank/DDBJ whole genome shotgun (WGS) entry which is preliminary data.</text>
</comment>
<evidence type="ECO:0000313" key="4">
    <source>
        <dbReference type="Proteomes" id="UP000604046"/>
    </source>
</evidence>
<feature type="compositionally biased region" description="Basic and acidic residues" evidence="1">
    <location>
        <begin position="128"/>
        <end position="145"/>
    </location>
</feature>
<protein>
    <submittedName>
        <fullName evidence="3">Uncharacterized protein</fullName>
    </submittedName>
</protein>
<feature type="signal peptide" evidence="2">
    <location>
        <begin position="1"/>
        <end position="33"/>
    </location>
</feature>
<accession>A0A812HX16</accession>
<evidence type="ECO:0000313" key="3">
    <source>
        <dbReference type="EMBL" id="CAE6965192.1"/>
    </source>
</evidence>
<feature type="region of interest" description="Disordered" evidence="1">
    <location>
        <begin position="121"/>
        <end position="170"/>
    </location>
</feature>
<keyword evidence="2" id="KW-0732">Signal</keyword>
<dbReference type="Proteomes" id="UP000604046">
    <property type="component" value="Unassembled WGS sequence"/>
</dbReference>
<evidence type="ECO:0000256" key="1">
    <source>
        <dbReference type="SAM" id="MobiDB-lite"/>
    </source>
</evidence>